<comment type="subcellular location">
    <subcellularLocation>
        <location evidence="1">Cell membrane</location>
    </subcellularLocation>
    <subcellularLocation>
        <location evidence="2">Secreted</location>
    </subcellularLocation>
</comment>
<evidence type="ECO:0000259" key="18">
    <source>
        <dbReference type="Pfam" id="PF00151"/>
    </source>
</evidence>
<dbReference type="PANTHER" id="PTHR11610">
    <property type="entry name" value="LIPASE"/>
    <property type="match status" value="1"/>
</dbReference>
<organism evidence="19 20">
    <name type="scientific">Oreochromis niloticus</name>
    <name type="common">Nile tilapia</name>
    <name type="synonym">Tilapia nilotica</name>
    <dbReference type="NCBI Taxonomy" id="8128"/>
    <lineage>
        <taxon>Eukaryota</taxon>
        <taxon>Metazoa</taxon>
        <taxon>Chordata</taxon>
        <taxon>Craniata</taxon>
        <taxon>Vertebrata</taxon>
        <taxon>Euteleostomi</taxon>
        <taxon>Actinopterygii</taxon>
        <taxon>Neopterygii</taxon>
        <taxon>Teleostei</taxon>
        <taxon>Neoteleostei</taxon>
        <taxon>Acanthomorphata</taxon>
        <taxon>Ovalentaria</taxon>
        <taxon>Cichlomorphae</taxon>
        <taxon>Cichliformes</taxon>
        <taxon>Cichlidae</taxon>
        <taxon>African cichlids</taxon>
        <taxon>Pseudocrenilabrinae</taxon>
        <taxon>Oreochromini</taxon>
        <taxon>Oreochromis</taxon>
    </lineage>
</organism>
<evidence type="ECO:0000256" key="7">
    <source>
        <dbReference type="ARBA" id="ARBA00022801"/>
    </source>
</evidence>
<dbReference type="GO" id="GO:0004620">
    <property type="term" value="F:phospholipase activity"/>
    <property type="evidence" value="ECO:0007669"/>
    <property type="project" value="TreeGrafter"/>
</dbReference>
<sequence length="524" mass="58951">MPAEINYIISYLPECICLVFCFFYLLPAEKCDEFTDLNLGHSIIGTSLKVRLLLYTRSHGTCGTLVSHTDLSAYPQFNLLNPTTFIIHGYRLTGSPPPWLGNLTQLLLARKDMNVIVVDWNYGAANLNYLEAVKNTREVASNVTAFIQMLQEQGADLSSIHLIGVSLGAHISGFTGANLKGEIGRISALDPAGPEFKGRNPEDRLDPSDAQFVDVVHTDMDLLGFREPLGHIDYYANGGADQPGCPKTIFSGQSYFKCDHQRSVYLFLDSINATCTSRTYPCSSYKDFLDGKCLTCSQFGDAGCPIFGYDVIKWKDILLEQNQTKTYFKTNGKSPYCMTNYRMDVTIWNKDVQWGYLTVKLHGNGKEAQATINHKSLKFKKFTKTELLAAFDKDIQWVEKVSVKFSTGNVLQPKRKLRILRIRLENLEPKENKAQGYAKILPLRNDTQHQMVSLLKHFLYLPAVDLLKCLFFPLTGLCVGTTSFSRRTKRSPSGQFPVKKPTSEGGKKLHNISLHHCMYAERLS</sequence>
<evidence type="ECO:0000256" key="4">
    <source>
        <dbReference type="ARBA" id="ARBA00022475"/>
    </source>
</evidence>
<evidence type="ECO:0000256" key="17">
    <source>
        <dbReference type="SAM" id="Phobius"/>
    </source>
</evidence>
<dbReference type="Proteomes" id="UP000005207">
    <property type="component" value="Linkage group LG10"/>
</dbReference>
<dbReference type="FunCoup" id="I3JC56">
    <property type="interactions" value="761"/>
</dbReference>
<dbReference type="GO" id="GO:0005886">
    <property type="term" value="C:plasma membrane"/>
    <property type="evidence" value="ECO:0007669"/>
    <property type="project" value="UniProtKB-SubCell"/>
</dbReference>
<keyword evidence="12" id="KW-0325">Glycoprotein</keyword>
<feature type="region of interest" description="Disordered" evidence="16">
    <location>
        <begin position="484"/>
        <end position="506"/>
    </location>
</feature>
<keyword evidence="9" id="KW-0443">Lipid metabolism</keyword>
<evidence type="ECO:0000256" key="6">
    <source>
        <dbReference type="ARBA" id="ARBA00022729"/>
    </source>
</evidence>
<dbReference type="InterPro" id="IPR013818">
    <property type="entry name" value="Lipase"/>
</dbReference>
<dbReference type="CDD" id="cd00707">
    <property type="entry name" value="Pancreat_lipase_like"/>
    <property type="match status" value="1"/>
</dbReference>
<evidence type="ECO:0000256" key="11">
    <source>
        <dbReference type="ARBA" id="ARBA00023157"/>
    </source>
</evidence>
<dbReference type="GO" id="GO:0005615">
    <property type="term" value="C:extracellular space"/>
    <property type="evidence" value="ECO:0007669"/>
    <property type="project" value="UniProtKB-ARBA"/>
</dbReference>
<dbReference type="InterPro" id="IPR000734">
    <property type="entry name" value="TAG_lipase"/>
</dbReference>
<dbReference type="GO" id="GO:0006654">
    <property type="term" value="P:phosphatidic acid biosynthetic process"/>
    <property type="evidence" value="ECO:0007669"/>
    <property type="project" value="UniProtKB-ARBA"/>
</dbReference>
<keyword evidence="5" id="KW-0964">Secreted</keyword>
<evidence type="ECO:0000256" key="5">
    <source>
        <dbReference type="ARBA" id="ARBA00022525"/>
    </source>
</evidence>
<reference evidence="19" key="3">
    <citation type="submission" date="2025-09" db="UniProtKB">
        <authorList>
            <consortium name="Ensembl"/>
        </authorList>
    </citation>
    <scope>IDENTIFICATION</scope>
</reference>
<keyword evidence="10 17" id="KW-0472">Membrane</keyword>
<dbReference type="InterPro" id="IPR029058">
    <property type="entry name" value="AB_hydrolase_fold"/>
</dbReference>
<gene>
    <name evidence="19" type="primary">LIPH</name>
    <name evidence="19" type="synonym">lipia</name>
</gene>
<keyword evidence="11" id="KW-1015">Disulfide bond</keyword>
<comment type="function">
    <text evidence="14">Hydrolyzes specifically phosphatidic acid (PA) to produce 2-acyl lysophosphatidic acid (LPA; a potent bioactive lipid mediator) and fatty acid. Does not hydrolyze other phospholipids, like phosphatidylserine (PS), phosphatidylcholine (PC) and phosphatidylethanolamine (PE) or triacylglycerol (TG).</text>
</comment>
<evidence type="ECO:0000313" key="19">
    <source>
        <dbReference type="Ensembl" id="ENSONIP00000006446.2"/>
    </source>
</evidence>
<keyword evidence="7" id="KW-0378">Hydrolase</keyword>
<reference evidence="19" key="2">
    <citation type="submission" date="2025-08" db="UniProtKB">
        <authorList>
            <consortium name="Ensembl"/>
        </authorList>
    </citation>
    <scope>IDENTIFICATION</scope>
</reference>
<evidence type="ECO:0000256" key="16">
    <source>
        <dbReference type="SAM" id="MobiDB-lite"/>
    </source>
</evidence>
<evidence type="ECO:0000256" key="15">
    <source>
        <dbReference type="RuleBase" id="RU004262"/>
    </source>
</evidence>
<feature type="transmembrane region" description="Helical" evidence="17">
    <location>
        <begin position="7"/>
        <end position="26"/>
    </location>
</feature>
<evidence type="ECO:0000256" key="10">
    <source>
        <dbReference type="ARBA" id="ARBA00023136"/>
    </source>
</evidence>
<evidence type="ECO:0000256" key="13">
    <source>
        <dbReference type="ARBA" id="ARBA00048637"/>
    </source>
</evidence>
<keyword evidence="17" id="KW-0812">Transmembrane</keyword>
<dbReference type="PANTHER" id="PTHR11610:SF12">
    <property type="entry name" value="LIPASE MEMBER H"/>
    <property type="match status" value="1"/>
</dbReference>
<dbReference type="Gene3D" id="3.40.50.1820">
    <property type="entry name" value="alpha/beta hydrolase"/>
    <property type="match status" value="1"/>
</dbReference>
<feature type="domain" description="Lipase" evidence="18">
    <location>
        <begin position="46"/>
        <end position="336"/>
    </location>
</feature>
<comment type="similarity">
    <text evidence="3 15">Belongs to the AB hydrolase superfamily. Lipase family.</text>
</comment>
<dbReference type="eggNOG" id="ENOG502QUQT">
    <property type="taxonomic scope" value="Eukaryota"/>
</dbReference>
<evidence type="ECO:0000256" key="3">
    <source>
        <dbReference type="ARBA" id="ARBA00010701"/>
    </source>
</evidence>
<protein>
    <submittedName>
        <fullName evidence="19">Lipase, member Ia</fullName>
    </submittedName>
</protein>
<evidence type="ECO:0000256" key="2">
    <source>
        <dbReference type="ARBA" id="ARBA00004613"/>
    </source>
</evidence>
<keyword evidence="8" id="KW-0442">Lipid degradation</keyword>
<accession>I3JC56</accession>
<keyword evidence="4" id="KW-1003">Cell membrane</keyword>
<name>I3JC56_ORENI</name>
<dbReference type="InParanoid" id="I3JC56"/>
<dbReference type="AlphaFoldDB" id="I3JC56"/>
<dbReference type="OMA" id="DALHTDM"/>
<dbReference type="SUPFAM" id="SSF53474">
    <property type="entry name" value="alpha/beta-Hydrolases"/>
    <property type="match status" value="1"/>
</dbReference>
<dbReference type="GO" id="GO:0016042">
    <property type="term" value="P:lipid catabolic process"/>
    <property type="evidence" value="ECO:0007669"/>
    <property type="project" value="UniProtKB-KW"/>
</dbReference>
<keyword evidence="17" id="KW-1133">Transmembrane helix</keyword>
<dbReference type="Pfam" id="PF00151">
    <property type="entry name" value="Lipase"/>
    <property type="match status" value="1"/>
</dbReference>
<keyword evidence="6" id="KW-0732">Signal</keyword>
<evidence type="ECO:0000313" key="20">
    <source>
        <dbReference type="Proteomes" id="UP000005207"/>
    </source>
</evidence>
<dbReference type="GeneTree" id="ENSGT00940000156285"/>
<dbReference type="PRINTS" id="PR00821">
    <property type="entry name" value="TAGLIPASE"/>
</dbReference>
<dbReference type="Ensembl" id="ENSONIT00000006451.2">
    <property type="protein sequence ID" value="ENSONIP00000006446.2"/>
    <property type="gene ID" value="ENSONIG00000005129.2"/>
</dbReference>
<keyword evidence="20" id="KW-1185">Reference proteome</keyword>
<dbReference type="InterPro" id="IPR033906">
    <property type="entry name" value="Lipase_N"/>
</dbReference>
<comment type="catalytic activity">
    <reaction evidence="13">
        <text>1-hexadecanoyl-2-(9Z-octadecenoyl)-sn-glycero-3-phosphate + H2O = 2-(9Z-octadecenoyl)-sn-glycero-3-phosphate + hexadecanoate + H(+)</text>
        <dbReference type="Rhea" id="RHEA:40943"/>
        <dbReference type="ChEBI" id="CHEBI:7896"/>
        <dbReference type="ChEBI" id="CHEBI:15377"/>
        <dbReference type="ChEBI" id="CHEBI:15378"/>
        <dbReference type="ChEBI" id="CHEBI:64839"/>
        <dbReference type="ChEBI" id="CHEBI:77593"/>
    </reaction>
    <physiologicalReaction direction="left-to-right" evidence="13">
        <dbReference type="Rhea" id="RHEA:40944"/>
    </physiologicalReaction>
</comment>
<dbReference type="FunFam" id="3.40.50.1820:FF:000063">
    <property type="entry name" value="Lipase member H"/>
    <property type="match status" value="1"/>
</dbReference>
<evidence type="ECO:0000256" key="8">
    <source>
        <dbReference type="ARBA" id="ARBA00022963"/>
    </source>
</evidence>
<dbReference type="GO" id="GO:0008201">
    <property type="term" value="F:heparin binding"/>
    <property type="evidence" value="ECO:0007669"/>
    <property type="project" value="UniProtKB-ARBA"/>
</dbReference>
<evidence type="ECO:0000256" key="9">
    <source>
        <dbReference type="ARBA" id="ARBA00023098"/>
    </source>
</evidence>
<proteinExistence type="inferred from homology"/>
<evidence type="ECO:0000256" key="12">
    <source>
        <dbReference type="ARBA" id="ARBA00023180"/>
    </source>
</evidence>
<reference evidence="20" key="1">
    <citation type="submission" date="2012-01" db="EMBL/GenBank/DDBJ databases">
        <title>The Genome Sequence of Oreochromis niloticus (Nile Tilapia).</title>
        <authorList>
            <consortium name="Broad Institute Genome Assembly Team"/>
            <consortium name="Broad Institute Sequencing Platform"/>
            <person name="Di Palma F."/>
            <person name="Johnson J."/>
            <person name="Lander E.S."/>
            <person name="Lindblad-Toh K."/>
        </authorList>
    </citation>
    <scope>NUCLEOTIDE SEQUENCE [LARGE SCALE GENOMIC DNA]</scope>
</reference>
<evidence type="ECO:0000256" key="14">
    <source>
        <dbReference type="ARBA" id="ARBA00049600"/>
    </source>
</evidence>
<evidence type="ECO:0000256" key="1">
    <source>
        <dbReference type="ARBA" id="ARBA00004236"/>
    </source>
</evidence>